<comment type="caution">
    <text evidence="2">The sequence shown here is derived from an EMBL/GenBank/DDBJ whole genome shotgun (WGS) entry which is preliminary data.</text>
</comment>
<evidence type="ECO:0000313" key="3">
    <source>
        <dbReference type="Proteomes" id="UP001199816"/>
    </source>
</evidence>
<reference evidence="2 3" key="1">
    <citation type="submission" date="2021-11" db="EMBL/GenBank/DDBJ databases">
        <title>Genomic of Niabella pedocola.</title>
        <authorList>
            <person name="Wu T."/>
        </authorList>
    </citation>
    <scope>NUCLEOTIDE SEQUENCE [LARGE SCALE GENOMIC DNA]</scope>
    <source>
        <strain evidence="2 3">JCM 31011</strain>
    </source>
</reference>
<dbReference type="RefSeq" id="WP_231005150.1">
    <property type="nucleotide sequence ID" value="NZ_JAJNEC010000005.1"/>
</dbReference>
<dbReference type="Proteomes" id="UP001199816">
    <property type="component" value="Unassembled WGS sequence"/>
</dbReference>
<keyword evidence="3" id="KW-1185">Reference proteome</keyword>
<feature type="region of interest" description="Disordered" evidence="1">
    <location>
        <begin position="1"/>
        <end position="65"/>
    </location>
</feature>
<feature type="compositionally biased region" description="Basic and acidic residues" evidence="1">
    <location>
        <begin position="1"/>
        <end position="26"/>
    </location>
</feature>
<evidence type="ECO:0000313" key="2">
    <source>
        <dbReference type="EMBL" id="MCD2423892.1"/>
    </source>
</evidence>
<sequence>MMMNPQEKHNENKKEDLKEHPKHEGDPQEDMEGPVSSLLQRGKETIDKIGDKKGHVEHPEGNDKK</sequence>
<evidence type="ECO:0000256" key="1">
    <source>
        <dbReference type="SAM" id="MobiDB-lite"/>
    </source>
</evidence>
<protein>
    <submittedName>
        <fullName evidence="2">Uncharacterized protein</fullName>
    </submittedName>
</protein>
<organism evidence="2 3">
    <name type="scientific">Niabella pedocola</name>
    <dbReference type="NCBI Taxonomy" id="1752077"/>
    <lineage>
        <taxon>Bacteria</taxon>
        <taxon>Pseudomonadati</taxon>
        <taxon>Bacteroidota</taxon>
        <taxon>Chitinophagia</taxon>
        <taxon>Chitinophagales</taxon>
        <taxon>Chitinophagaceae</taxon>
        <taxon>Niabella</taxon>
    </lineage>
</organism>
<gene>
    <name evidence="2" type="ORF">LQ567_14035</name>
</gene>
<feature type="compositionally biased region" description="Basic and acidic residues" evidence="1">
    <location>
        <begin position="41"/>
        <end position="65"/>
    </location>
</feature>
<accession>A0ABS8PS35</accession>
<dbReference type="EMBL" id="JAJNEC010000005">
    <property type="protein sequence ID" value="MCD2423892.1"/>
    <property type="molecule type" value="Genomic_DNA"/>
</dbReference>
<name>A0ABS8PS35_9BACT</name>
<proteinExistence type="predicted"/>